<dbReference type="InParanoid" id="A0A1Y1ZBB6"/>
<feature type="compositionally biased region" description="Polar residues" evidence="1">
    <location>
        <begin position="297"/>
        <end position="309"/>
    </location>
</feature>
<feature type="region of interest" description="Disordered" evidence="1">
    <location>
        <begin position="285"/>
        <end position="328"/>
    </location>
</feature>
<dbReference type="CDD" id="cd00024">
    <property type="entry name" value="CD_CSD"/>
    <property type="match status" value="1"/>
</dbReference>
<proteinExistence type="predicted"/>
<protein>
    <recommendedName>
        <fullName evidence="4">Chromo domain-containing protein</fullName>
    </recommendedName>
</protein>
<reference evidence="2 3" key="1">
    <citation type="submission" date="2016-07" db="EMBL/GenBank/DDBJ databases">
        <title>Pervasive Adenine N6-methylation of Active Genes in Fungi.</title>
        <authorList>
            <consortium name="DOE Joint Genome Institute"/>
            <person name="Mondo S.J."/>
            <person name="Dannebaum R.O."/>
            <person name="Kuo R.C."/>
            <person name="Labutti K."/>
            <person name="Haridas S."/>
            <person name="Kuo A."/>
            <person name="Salamov A."/>
            <person name="Ahrendt S.R."/>
            <person name="Lipzen A."/>
            <person name="Sullivan W."/>
            <person name="Andreopoulos W.B."/>
            <person name="Clum A."/>
            <person name="Lindquist E."/>
            <person name="Daum C."/>
            <person name="Ramamoorthy G.K."/>
            <person name="Gryganskyi A."/>
            <person name="Culley D."/>
            <person name="Magnuson J.K."/>
            <person name="James T.Y."/>
            <person name="O'Malley M.A."/>
            <person name="Stajich J.E."/>
            <person name="Spatafora J.W."/>
            <person name="Visel A."/>
            <person name="Grigoriev I.V."/>
        </authorList>
    </citation>
    <scope>NUCLEOTIDE SEQUENCE [LARGE SCALE GENOMIC DNA]</scope>
    <source>
        <strain evidence="2 3">CBS 931.73</strain>
    </source>
</reference>
<keyword evidence="3" id="KW-1185">Reference proteome</keyword>
<feature type="region of interest" description="Disordered" evidence="1">
    <location>
        <begin position="1"/>
        <end position="56"/>
    </location>
</feature>
<evidence type="ECO:0008006" key="4">
    <source>
        <dbReference type="Google" id="ProtNLM"/>
    </source>
</evidence>
<feature type="compositionally biased region" description="Pro residues" evidence="1">
    <location>
        <begin position="474"/>
        <end position="483"/>
    </location>
</feature>
<name>A0A1Y1ZBB6_9FUNG</name>
<feature type="compositionally biased region" description="Basic and acidic residues" evidence="1">
    <location>
        <begin position="312"/>
        <end position="322"/>
    </location>
</feature>
<evidence type="ECO:0000256" key="1">
    <source>
        <dbReference type="SAM" id="MobiDB-lite"/>
    </source>
</evidence>
<evidence type="ECO:0000313" key="3">
    <source>
        <dbReference type="Proteomes" id="UP000193498"/>
    </source>
</evidence>
<feature type="compositionally biased region" description="Polar residues" evidence="1">
    <location>
        <begin position="16"/>
        <end position="39"/>
    </location>
</feature>
<evidence type="ECO:0000313" key="2">
    <source>
        <dbReference type="EMBL" id="ORY07476.1"/>
    </source>
</evidence>
<feature type="region of interest" description="Disordered" evidence="1">
    <location>
        <begin position="157"/>
        <end position="179"/>
    </location>
</feature>
<sequence length="579" mass="62827">MCSELVRGESREFLDSINQLSGQSDTEEMQNNGASSDLMESSDERPDALESTFDAGLSSTSPNRFKWDEFNSNADIMFSTPLPGIGLSHCHAAPASPQLCNTSFSVSSSSLRHVPIRNHRPKKMPSIESIPRSPWLVRGASDALRYSPVKKVVPGGAPFVAQQSDDPKLPTPDPNGKQLQHTPMKTVPLNSLHVKLPTKHANQVTQYSPVSKRTRYSPVERIAKNVSASSSQEDIDTSLRPTMSDLTHAATLARKDSQITGSVSNDQETDIEYAVDSAHVNAARSSRLSPICEGPPTNLQSRSVSNTPIRDSVSRFDSRSGDSFKTTQYSPVRRATHDLPKIARATYLAPVGASRQLPLTSVDLLNTYHESFKQPHLTLPSNTPNPLSSNGHYPRADRCESEIPSLPDLIDETNEGSDYESSDFIDTITPNLEVSGYSSLNISTVSAAKISGAGDVSHSRLIQSPNHSSTPKRPVQPPIPSSPANPVAFTGADSTTPGTERRAPPSAQASPTVPLSGKIVGARIRNGEVEYKVKFLSVWKSADELESHSVLVQNFMNTLTSRTSFLSLMSDDSTSRIQE</sequence>
<dbReference type="EMBL" id="MCFE01000008">
    <property type="protein sequence ID" value="ORY07476.1"/>
    <property type="molecule type" value="Genomic_DNA"/>
</dbReference>
<accession>A0A1Y1ZBB6</accession>
<gene>
    <name evidence="2" type="ORF">K493DRAFT_101502</name>
</gene>
<feature type="compositionally biased region" description="Basic and acidic residues" evidence="1">
    <location>
        <begin position="1"/>
        <end position="14"/>
    </location>
</feature>
<feature type="region of interest" description="Disordered" evidence="1">
    <location>
        <begin position="375"/>
        <end position="399"/>
    </location>
</feature>
<feature type="compositionally biased region" description="Polar residues" evidence="1">
    <location>
        <begin position="379"/>
        <end position="391"/>
    </location>
</feature>
<comment type="caution">
    <text evidence="2">The sequence shown here is derived from an EMBL/GenBank/DDBJ whole genome shotgun (WGS) entry which is preliminary data.</text>
</comment>
<feature type="compositionally biased region" description="Polar residues" evidence="1">
    <location>
        <begin position="460"/>
        <end position="471"/>
    </location>
</feature>
<feature type="region of interest" description="Disordered" evidence="1">
    <location>
        <begin position="456"/>
        <end position="514"/>
    </location>
</feature>
<dbReference type="Proteomes" id="UP000193498">
    <property type="component" value="Unassembled WGS sequence"/>
</dbReference>
<organism evidence="2 3">
    <name type="scientific">Basidiobolus meristosporus CBS 931.73</name>
    <dbReference type="NCBI Taxonomy" id="1314790"/>
    <lineage>
        <taxon>Eukaryota</taxon>
        <taxon>Fungi</taxon>
        <taxon>Fungi incertae sedis</taxon>
        <taxon>Zoopagomycota</taxon>
        <taxon>Entomophthoromycotina</taxon>
        <taxon>Basidiobolomycetes</taxon>
        <taxon>Basidiobolales</taxon>
        <taxon>Basidiobolaceae</taxon>
        <taxon>Basidiobolus</taxon>
    </lineage>
</organism>
<dbReference type="AlphaFoldDB" id="A0A1Y1ZBB6"/>